<gene>
    <name evidence="2" type="ORF">M440DRAFT_1459814</name>
</gene>
<dbReference type="Proteomes" id="UP000240760">
    <property type="component" value="Unassembled WGS sequence"/>
</dbReference>
<evidence type="ECO:0000256" key="1">
    <source>
        <dbReference type="SAM" id="MobiDB-lite"/>
    </source>
</evidence>
<feature type="region of interest" description="Disordered" evidence="1">
    <location>
        <begin position="97"/>
        <end position="141"/>
    </location>
</feature>
<reference evidence="2 3" key="1">
    <citation type="submission" date="2016-07" db="EMBL/GenBank/DDBJ databases">
        <title>Multiple horizontal gene transfer events from other fungi enriched the ability of initially mycotrophic Trichoderma (Ascomycota) to feed on dead plant biomass.</title>
        <authorList>
            <consortium name="DOE Joint Genome Institute"/>
            <person name="Aerts A."/>
            <person name="Atanasova L."/>
            <person name="Chenthamara K."/>
            <person name="Zhang J."/>
            <person name="Grujic M."/>
            <person name="Henrissat B."/>
            <person name="Kuo A."/>
            <person name="Salamov A."/>
            <person name="Lipzen A."/>
            <person name="Labutti K."/>
            <person name="Barry K."/>
            <person name="Miao Y."/>
            <person name="Rahimi M.J."/>
            <person name="Shen Q."/>
            <person name="Grigoriev I.V."/>
            <person name="Kubicek C.P."/>
            <person name="Druzhinina I.S."/>
        </authorList>
    </citation>
    <scope>NUCLEOTIDE SEQUENCE [LARGE SCALE GENOMIC DNA]</scope>
    <source>
        <strain evidence="2 3">ATCC 18648</strain>
    </source>
</reference>
<feature type="compositionally biased region" description="Acidic residues" evidence="1">
    <location>
        <begin position="97"/>
        <end position="107"/>
    </location>
</feature>
<evidence type="ECO:0000313" key="2">
    <source>
        <dbReference type="EMBL" id="PTB81725.1"/>
    </source>
</evidence>
<dbReference type="AlphaFoldDB" id="A0A2T4CJI3"/>
<protein>
    <recommendedName>
        <fullName evidence="4">C2H2-type domain-containing protein</fullName>
    </recommendedName>
</protein>
<name>A0A2T4CJI3_TRILO</name>
<keyword evidence="3" id="KW-1185">Reference proteome</keyword>
<sequence>MSIQQAAKQCPESLSACIKVEQLKDNAWAENRLADLNIWIAGLGVLASSRASLDTRLRSKPEVRDVVANLLGLLALIVNKCRALASGCEVADVVAEIEEEEESDDSSDGVPPRPFSPWSDEDDEDSDGSLSVVGEQPPSTDSLLEINKQDVEMLLKQLAQIAVVVRKSSRGSRLQRADQQFKPEEHQDLRARLTTMMLLNNIEQHSDLDSVKDKLDPSNLSEIQERIIQCNLKRRNRFLASQDEDTRRPQRTVSEVMAKPAPDSVGSRSQIAVASAAAIEKVQGPTNPTIATGTRATAISDSLDISRATSPSPAATSTLLSSTTMSLRYPQPPKMLSGMRTFTCPCCCQSLPEEYLEETKWKKHISDDLSPYTCILRGCTTPSALYTTKADWHQHLLDEHQGYEYWVCFACEYTTQFRNKEQFVRHIEVYHTWFMRSGRISRLADVRKRFTPLDITSCPLCHWPKGHG</sequence>
<organism evidence="2 3">
    <name type="scientific">Trichoderma longibrachiatum ATCC 18648</name>
    <dbReference type="NCBI Taxonomy" id="983965"/>
    <lineage>
        <taxon>Eukaryota</taxon>
        <taxon>Fungi</taxon>
        <taxon>Dikarya</taxon>
        <taxon>Ascomycota</taxon>
        <taxon>Pezizomycotina</taxon>
        <taxon>Sordariomycetes</taxon>
        <taxon>Hypocreomycetidae</taxon>
        <taxon>Hypocreales</taxon>
        <taxon>Hypocreaceae</taxon>
        <taxon>Trichoderma</taxon>
    </lineage>
</organism>
<proteinExistence type="predicted"/>
<dbReference type="OrthoDB" id="20872at2759"/>
<dbReference type="EMBL" id="KZ679126">
    <property type="protein sequence ID" value="PTB81725.1"/>
    <property type="molecule type" value="Genomic_DNA"/>
</dbReference>
<dbReference type="STRING" id="983965.A0A2T4CJI3"/>
<evidence type="ECO:0000313" key="3">
    <source>
        <dbReference type="Proteomes" id="UP000240760"/>
    </source>
</evidence>
<dbReference type="PANTHER" id="PTHR35391">
    <property type="entry name" value="C2H2-TYPE DOMAIN-CONTAINING PROTEIN-RELATED"/>
    <property type="match status" value="1"/>
</dbReference>
<dbReference type="PANTHER" id="PTHR35391:SF5">
    <property type="entry name" value="DUF6590 DOMAIN-CONTAINING PROTEIN"/>
    <property type="match status" value="1"/>
</dbReference>
<accession>A0A2T4CJI3</accession>
<evidence type="ECO:0008006" key="4">
    <source>
        <dbReference type="Google" id="ProtNLM"/>
    </source>
</evidence>